<dbReference type="InterPro" id="IPR042315">
    <property type="entry name" value="RELL1"/>
</dbReference>
<keyword evidence="5 8" id="KW-1133">Transmembrane helix</keyword>
<accession>A0AAW0P4J3</accession>
<keyword evidence="4 8" id="KW-0812">Transmembrane</keyword>
<dbReference type="Proteomes" id="UP001460270">
    <property type="component" value="Unassembled WGS sequence"/>
</dbReference>
<dbReference type="GO" id="GO:1900745">
    <property type="term" value="P:positive regulation of p38MAPK cascade"/>
    <property type="evidence" value="ECO:0007669"/>
    <property type="project" value="InterPro"/>
</dbReference>
<evidence type="ECO:0000256" key="5">
    <source>
        <dbReference type="ARBA" id="ARBA00022989"/>
    </source>
</evidence>
<feature type="region of interest" description="Disordered" evidence="7">
    <location>
        <begin position="1"/>
        <end position="20"/>
    </location>
</feature>
<dbReference type="InterPro" id="IPR022248">
    <property type="entry name" value="TNF_rcpt_RELT"/>
</dbReference>
<evidence type="ECO:0000256" key="8">
    <source>
        <dbReference type="SAM" id="Phobius"/>
    </source>
</evidence>
<evidence type="ECO:0000256" key="7">
    <source>
        <dbReference type="SAM" id="MobiDB-lite"/>
    </source>
</evidence>
<sequence>MANITVVPQDATPTKSGDGTKSSTDFVAYALVLMFILLGLMGICICHVLKRKGYRCTTEAEQDKPEEHECDVLDKDLEMGELNDTFSDNNDTVGQIVHYIMKNEANTDALKAMIHDNSIDSDGAPMTPSSPASPTPP</sequence>
<keyword evidence="6 8" id="KW-0472">Membrane</keyword>
<proteinExistence type="inferred from homology"/>
<keyword evidence="10" id="KW-1185">Reference proteome</keyword>
<evidence type="ECO:0000256" key="6">
    <source>
        <dbReference type="ARBA" id="ARBA00023136"/>
    </source>
</evidence>
<evidence type="ECO:0000256" key="4">
    <source>
        <dbReference type="ARBA" id="ARBA00022692"/>
    </source>
</evidence>
<dbReference type="AlphaFoldDB" id="A0AAW0P4J3"/>
<evidence type="ECO:0000256" key="1">
    <source>
        <dbReference type="ARBA" id="ARBA00004162"/>
    </source>
</evidence>
<dbReference type="PANTHER" id="PTHR31037">
    <property type="entry name" value="RELT-LIKE PROTEIN 1-RELATED"/>
    <property type="match status" value="1"/>
</dbReference>
<keyword evidence="3" id="KW-1003">Cell membrane</keyword>
<name>A0AAW0P4J3_9GOBI</name>
<dbReference type="GO" id="GO:0005886">
    <property type="term" value="C:plasma membrane"/>
    <property type="evidence" value="ECO:0007669"/>
    <property type="project" value="UniProtKB-SubCell"/>
</dbReference>
<comment type="subcellular location">
    <subcellularLocation>
        <location evidence="1">Cell membrane</location>
        <topology evidence="1">Single-pass membrane protein</topology>
    </subcellularLocation>
</comment>
<gene>
    <name evidence="9" type="ORF">WMY93_014475</name>
</gene>
<evidence type="ECO:0000256" key="2">
    <source>
        <dbReference type="ARBA" id="ARBA00008688"/>
    </source>
</evidence>
<evidence type="ECO:0000256" key="3">
    <source>
        <dbReference type="ARBA" id="ARBA00022475"/>
    </source>
</evidence>
<dbReference type="Pfam" id="PF12606">
    <property type="entry name" value="RELT"/>
    <property type="match status" value="1"/>
</dbReference>
<evidence type="ECO:0000313" key="9">
    <source>
        <dbReference type="EMBL" id="KAK7909791.1"/>
    </source>
</evidence>
<organism evidence="9 10">
    <name type="scientific">Mugilogobius chulae</name>
    <name type="common">yellowstripe goby</name>
    <dbReference type="NCBI Taxonomy" id="88201"/>
    <lineage>
        <taxon>Eukaryota</taxon>
        <taxon>Metazoa</taxon>
        <taxon>Chordata</taxon>
        <taxon>Craniata</taxon>
        <taxon>Vertebrata</taxon>
        <taxon>Euteleostomi</taxon>
        <taxon>Actinopterygii</taxon>
        <taxon>Neopterygii</taxon>
        <taxon>Teleostei</taxon>
        <taxon>Neoteleostei</taxon>
        <taxon>Acanthomorphata</taxon>
        <taxon>Gobiaria</taxon>
        <taxon>Gobiiformes</taxon>
        <taxon>Gobioidei</taxon>
        <taxon>Gobiidae</taxon>
        <taxon>Gobionellinae</taxon>
        <taxon>Mugilogobius</taxon>
    </lineage>
</organism>
<reference evidence="10" key="1">
    <citation type="submission" date="2024-04" db="EMBL/GenBank/DDBJ databases">
        <title>Salinicola lusitanus LLJ914,a marine bacterium isolated from the Okinawa Trough.</title>
        <authorList>
            <person name="Li J."/>
        </authorList>
    </citation>
    <scope>NUCLEOTIDE SEQUENCE [LARGE SCALE GENOMIC DNA]</scope>
</reference>
<feature type="compositionally biased region" description="Polar residues" evidence="7">
    <location>
        <begin position="11"/>
        <end position="20"/>
    </location>
</feature>
<protein>
    <submittedName>
        <fullName evidence="9">Uncharacterized protein</fullName>
    </submittedName>
</protein>
<comment type="similarity">
    <text evidence="2">Belongs to the RELT family.</text>
</comment>
<feature type="region of interest" description="Disordered" evidence="7">
    <location>
        <begin position="117"/>
        <end position="137"/>
    </location>
</feature>
<comment type="caution">
    <text evidence="9">The sequence shown here is derived from an EMBL/GenBank/DDBJ whole genome shotgun (WGS) entry which is preliminary data.</text>
</comment>
<evidence type="ECO:0000313" key="10">
    <source>
        <dbReference type="Proteomes" id="UP001460270"/>
    </source>
</evidence>
<dbReference type="EMBL" id="JBBPFD010000010">
    <property type="protein sequence ID" value="KAK7909791.1"/>
    <property type="molecule type" value="Genomic_DNA"/>
</dbReference>
<feature type="transmembrane region" description="Helical" evidence="8">
    <location>
        <begin position="26"/>
        <end position="49"/>
    </location>
</feature>
<dbReference type="PANTHER" id="PTHR31037:SF1">
    <property type="entry name" value="RELT-LIKE PROTEIN 1"/>
    <property type="match status" value="1"/>
</dbReference>